<dbReference type="PANTHER" id="PTHR18841">
    <property type="entry name" value="VITELLINE MEMBRANE OUTER LAYER PROTEIN I-RELATED"/>
    <property type="match status" value="1"/>
</dbReference>
<gene>
    <name evidence="2" type="ORF">AFUS01_LOCUS14577</name>
</gene>
<evidence type="ECO:0000313" key="3">
    <source>
        <dbReference type="Proteomes" id="UP000708208"/>
    </source>
</evidence>
<feature type="signal peptide" evidence="1">
    <location>
        <begin position="1"/>
        <end position="22"/>
    </location>
</feature>
<dbReference type="PANTHER" id="PTHR18841:SF0">
    <property type="entry name" value="VITELLINE MEMBRANE OUTER LAYER 1 HOMOLOG A-RELATED"/>
    <property type="match status" value="1"/>
</dbReference>
<dbReference type="EMBL" id="CAJVCH010124613">
    <property type="protein sequence ID" value="CAG7725627.1"/>
    <property type="molecule type" value="Genomic_DNA"/>
</dbReference>
<dbReference type="InterPro" id="IPR005515">
    <property type="entry name" value="VOMI"/>
</dbReference>
<comment type="caution">
    <text evidence="2">The sequence shown here is derived from an EMBL/GenBank/DDBJ whole genome shotgun (WGS) entry which is preliminary data.</text>
</comment>
<name>A0A8J2NTL2_9HEXA</name>
<dbReference type="Proteomes" id="UP000708208">
    <property type="component" value="Unassembled WGS sequence"/>
</dbReference>
<proteinExistence type="predicted"/>
<organism evidence="2 3">
    <name type="scientific">Allacma fusca</name>
    <dbReference type="NCBI Taxonomy" id="39272"/>
    <lineage>
        <taxon>Eukaryota</taxon>
        <taxon>Metazoa</taxon>
        <taxon>Ecdysozoa</taxon>
        <taxon>Arthropoda</taxon>
        <taxon>Hexapoda</taxon>
        <taxon>Collembola</taxon>
        <taxon>Symphypleona</taxon>
        <taxon>Sminthuridae</taxon>
        <taxon>Allacma</taxon>
    </lineage>
</organism>
<dbReference type="OrthoDB" id="6329319at2759"/>
<dbReference type="AlphaFoldDB" id="A0A8J2NTL2"/>
<keyword evidence="1" id="KW-0732">Signal</keyword>
<sequence>MITKNFLSFGVLVSAIIGLTVASEEIQVSNITIGNPIITKWGTWGDWEYCANGKYVVGMQLKTEYYKGMFSDDTGLNGIKFYCDTIGSNDGADIITSKVGNWGDYHNEYICEGIATGFQLLSEKDLGWANDDTAASNMRLFCDGKTRQGDGETWGDWTEPQYCNPKFAICGIRTQVEDPNSDNTALNNIQVLCCKVPDPAEFCHPEDSWDMILECDNLESTSDTQCTYQRKIGTGHWNMMSESQSIMHEIYGNVGFSIPGALVSLPGNFDANLGFSSSTGYNWTQSSGEMWMEETTITVSLSVPPRIITRLYQTLGKCDFYTVRANKLKRVDTDERTLIQTITYIDI</sequence>
<dbReference type="Pfam" id="PF03762">
    <property type="entry name" value="VOMI"/>
    <property type="match status" value="1"/>
</dbReference>
<evidence type="ECO:0008006" key="4">
    <source>
        <dbReference type="Google" id="ProtNLM"/>
    </source>
</evidence>
<dbReference type="GO" id="GO:0005615">
    <property type="term" value="C:extracellular space"/>
    <property type="evidence" value="ECO:0007669"/>
    <property type="project" value="TreeGrafter"/>
</dbReference>
<accession>A0A8J2NTL2</accession>
<evidence type="ECO:0000313" key="2">
    <source>
        <dbReference type="EMBL" id="CAG7725627.1"/>
    </source>
</evidence>
<protein>
    <recommendedName>
        <fullName evidence="4">Vitelline membrane outer layer protein 1</fullName>
    </recommendedName>
</protein>
<feature type="chain" id="PRO_5035220010" description="Vitelline membrane outer layer protein 1" evidence="1">
    <location>
        <begin position="23"/>
        <end position="347"/>
    </location>
</feature>
<keyword evidence="3" id="KW-1185">Reference proteome</keyword>
<evidence type="ECO:0000256" key="1">
    <source>
        <dbReference type="SAM" id="SignalP"/>
    </source>
</evidence>
<reference evidence="2" key="1">
    <citation type="submission" date="2021-06" db="EMBL/GenBank/DDBJ databases">
        <authorList>
            <person name="Hodson N. C."/>
            <person name="Mongue J. A."/>
            <person name="Jaron S. K."/>
        </authorList>
    </citation>
    <scope>NUCLEOTIDE SEQUENCE</scope>
</reference>